<protein>
    <recommendedName>
        <fullName evidence="3">DUF559 domain-containing protein</fullName>
    </recommendedName>
</protein>
<proteinExistence type="predicted"/>
<comment type="caution">
    <text evidence="2">The sequence shown here is derived from an EMBL/GenBank/DDBJ whole genome shotgun (WGS) entry which is preliminary data.</text>
</comment>
<keyword evidence="1" id="KW-1133">Transmembrane helix</keyword>
<dbReference type="AlphaFoldDB" id="X1P9T0"/>
<organism evidence="2">
    <name type="scientific">marine sediment metagenome</name>
    <dbReference type="NCBI Taxonomy" id="412755"/>
    <lineage>
        <taxon>unclassified sequences</taxon>
        <taxon>metagenomes</taxon>
        <taxon>ecological metagenomes</taxon>
    </lineage>
</organism>
<name>X1P9T0_9ZZZZ</name>
<feature type="transmembrane region" description="Helical" evidence="1">
    <location>
        <begin position="6"/>
        <end position="24"/>
    </location>
</feature>
<feature type="non-terminal residue" evidence="2">
    <location>
        <position position="1"/>
    </location>
</feature>
<keyword evidence="1" id="KW-0812">Transmembrane</keyword>
<keyword evidence="1" id="KW-0472">Membrane</keyword>
<sequence length="147" mass="17574">GLSYMNFITLMSFGMILVILFLLLEKRLWKKEVELKKILSTKKGEKVQSYGEVKIADWLFEHNIEYEYDQEREIASEFIRPDFYLPRENVVIEYWGIMTDPKYKRKREWKENLYRIEGITLISIETKDIATENVDSILSSHLEKEGV</sequence>
<evidence type="ECO:0008006" key="3">
    <source>
        <dbReference type="Google" id="ProtNLM"/>
    </source>
</evidence>
<dbReference type="Gene3D" id="3.40.960.10">
    <property type="entry name" value="VSR Endonuclease"/>
    <property type="match status" value="1"/>
</dbReference>
<dbReference type="EMBL" id="BARV01040289">
    <property type="protein sequence ID" value="GAI52588.1"/>
    <property type="molecule type" value="Genomic_DNA"/>
</dbReference>
<accession>X1P9T0</accession>
<gene>
    <name evidence="2" type="ORF">S06H3_61439</name>
</gene>
<reference evidence="2" key="1">
    <citation type="journal article" date="2014" name="Front. Microbiol.">
        <title>High frequency of phylogenetically diverse reductive dehalogenase-homologous genes in deep subseafloor sedimentary metagenomes.</title>
        <authorList>
            <person name="Kawai M."/>
            <person name="Futagami T."/>
            <person name="Toyoda A."/>
            <person name="Takaki Y."/>
            <person name="Nishi S."/>
            <person name="Hori S."/>
            <person name="Arai W."/>
            <person name="Tsubouchi T."/>
            <person name="Morono Y."/>
            <person name="Uchiyama I."/>
            <person name="Ito T."/>
            <person name="Fujiyama A."/>
            <person name="Inagaki F."/>
            <person name="Takami H."/>
        </authorList>
    </citation>
    <scope>NUCLEOTIDE SEQUENCE</scope>
    <source>
        <strain evidence="2">Expedition CK06-06</strain>
    </source>
</reference>
<evidence type="ECO:0000256" key="1">
    <source>
        <dbReference type="SAM" id="Phobius"/>
    </source>
</evidence>
<evidence type="ECO:0000313" key="2">
    <source>
        <dbReference type="EMBL" id="GAI52588.1"/>
    </source>
</evidence>